<feature type="compositionally biased region" description="Basic and acidic residues" evidence="1">
    <location>
        <begin position="35"/>
        <end position="50"/>
    </location>
</feature>
<keyword evidence="2" id="KW-0732">Signal</keyword>
<proteinExistence type="predicted"/>
<dbReference type="PROSITE" id="PS51257">
    <property type="entry name" value="PROKAR_LIPOPROTEIN"/>
    <property type="match status" value="1"/>
</dbReference>
<evidence type="ECO:0000259" key="4">
    <source>
        <dbReference type="Pfam" id="PF17479"/>
    </source>
</evidence>
<evidence type="ECO:0000259" key="3">
    <source>
        <dbReference type="Pfam" id="PF11258"/>
    </source>
</evidence>
<dbReference type="RefSeq" id="WP_243646863.1">
    <property type="nucleotide sequence ID" value="NZ_SMAN01000020.1"/>
</dbReference>
<dbReference type="Pfam" id="PF17479">
    <property type="entry name" value="DUF3048_C"/>
    <property type="match status" value="1"/>
</dbReference>
<dbReference type="Gene3D" id="3.50.90.10">
    <property type="entry name" value="YerB-like"/>
    <property type="match status" value="1"/>
</dbReference>
<reference evidence="5 6" key="1">
    <citation type="submission" date="2019-03" db="EMBL/GenBank/DDBJ databases">
        <title>Genomic Encyclopedia of Type Strains, Phase IV (KMG-IV): sequencing the most valuable type-strain genomes for metagenomic binning, comparative biology and taxonomic classification.</title>
        <authorList>
            <person name="Goeker M."/>
        </authorList>
    </citation>
    <scope>NUCLEOTIDE SEQUENCE [LARGE SCALE GENOMIC DNA]</scope>
    <source>
        <strain evidence="5 6">DSM 25894</strain>
    </source>
</reference>
<evidence type="ECO:0000313" key="6">
    <source>
        <dbReference type="Proteomes" id="UP000294650"/>
    </source>
</evidence>
<evidence type="ECO:0000313" key="5">
    <source>
        <dbReference type="EMBL" id="TCT18925.1"/>
    </source>
</evidence>
<protein>
    <submittedName>
        <fullName evidence="5">DUF3048 family protein</fullName>
    </submittedName>
</protein>
<organism evidence="5 6">
    <name type="scientific">Melghiribacillus thermohalophilus</name>
    <dbReference type="NCBI Taxonomy" id="1324956"/>
    <lineage>
        <taxon>Bacteria</taxon>
        <taxon>Bacillati</taxon>
        <taxon>Bacillota</taxon>
        <taxon>Bacilli</taxon>
        <taxon>Bacillales</taxon>
        <taxon>Bacillaceae</taxon>
        <taxon>Melghiribacillus</taxon>
    </lineage>
</organism>
<sequence length="355" mass="40071">MKSIHRMIMFVILALVLAACAEQESSGEETATPGDHSENKQEGSAKKEQPESEFVYPLTGEPADEPVTNRIVAVMINNLEPARPQSGLLEADIVYEFLAEGPITRLLALYQSEQPEVVGPVRSAREYYIETAKGHGALYVYHGAATFLEEELKKGWVDHLNGAYYDNDGHLFKREDFRVAPHNSYLLFDSVYEVAEKKGYEIEREHEPYSFLTESEISGISGDSANTVTVTYSSRPLEEVRFEYDPEREKYVRYNDGEKTIDLETKEEVTVDNIFIIETGHRVIDDALRRAIDLTSGGKGYLIHRGVAREVEWKNTDGRMLPYIDDRPAGFVPGKTWINIVPDSPGITQSVQIEE</sequence>
<dbReference type="InterPro" id="IPR021416">
    <property type="entry name" value="DUF3048_N"/>
</dbReference>
<evidence type="ECO:0000256" key="2">
    <source>
        <dbReference type="SAM" id="SignalP"/>
    </source>
</evidence>
<feature type="domain" description="DUF3048" evidence="4">
    <location>
        <begin position="228"/>
        <end position="338"/>
    </location>
</feature>
<gene>
    <name evidence="5" type="ORF">EDD68_12029</name>
</gene>
<accession>A0A4R3MSH9</accession>
<feature type="domain" description="DUF3048" evidence="3">
    <location>
        <begin position="58"/>
        <end position="200"/>
    </location>
</feature>
<dbReference type="AlphaFoldDB" id="A0A4R3MSH9"/>
<dbReference type="EMBL" id="SMAN01000020">
    <property type="protein sequence ID" value="TCT18925.1"/>
    <property type="molecule type" value="Genomic_DNA"/>
</dbReference>
<dbReference type="SUPFAM" id="SSF159774">
    <property type="entry name" value="YerB-like"/>
    <property type="match status" value="1"/>
</dbReference>
<comment type="caution">
    <text evidence="5">The sequence shown here is derived from an EMBL/GenBank/DDBJ whole genome shotgun (WGS) entry which is preliminary data.</text>
</comment>
<dbReference type="InterPro" id="IPR035328">
    <property type="entry name" value="DUF3048_C"/>
</dbReference>
<dbReference type="InterPro" id="IPR023158">
    <property type="entry name" value="YerB-like_sf"/>
</dbReference>
<name>A0A4R3MSH9_9BACI</name>
<feature type="region of interest" description="Disordered" evidence="1">
    <location>
        <begin position="26"/>
        <end position="51"/>
    </location>
</feature>
<feature type="chain" id="PRO_5020221566" evidence="2">
    <location>
        <begin position="22"/>
        <end position="355"/>
    </location>
</feature>
<keyword evidence="6" id="KW-1185">Reference proteome</keyword>
<feature type="signal peptide" evidence="2">
    <location>
        <begin position="1"/>
        <end position="21"/>
    </location>
</feature>
<dbReference type="Pfam" id="PF11258">
    <property type="entry name" value="DUF3048"/>
    <property type="match status" value="1"/>
</dbReference>
<dbReference type="Proteomes" id="UP000294650">
    <property type="component" value="Unassembled WGS sequence"/>
</dbReference>
<evidence type="ECO:0000256" key="1">
    <source>
        <dbReference type="SAM" id="MobiDB-lite"/>
    </source>
</evidence>